<protein>
    <recommendedName>
        <fullName evidence="7">Enhancer of polycomb-like protein</fullName>
    </recommendedName>
</protein>
<comment type="function">
    <text evidence="6">Component of the NuA4 histone acetyltransferase complex which is involved in transcriptional activation of selected genes principally by acetylation of nucleosomal histone H4 and H2A. The NuA4 complex is also involved in DNA repair. Involved in gene silencing by neighboring heterochromatin, blockage of the silencing spreading along the chromosome, and required for cell cycle progression through G2/M.</text>
</comment>
<comment type="caution">
    <text evidence="10">The sequence shown here is derived from an EMBL/GenBank/DDBJ whole genome shotgun (WGS) entry which is preliminary data.</text>
</comment>
<dbReference type="Proteomes" id="UP000738359">
    <property type="component" value="Unassembled WGS sequence"/>
</dbReference>
<dbReference type="GO" id="GO:0005634">
    <property type="term" value="C:nucleus"/>
    <property type="evidence" value="ECO:0007669"/>
    <property type="project" value="UniProtKB-SubCell"/>
</dbReference>
<keyword evidence="4 7" id="KW-0804">Transcription</keyword>
<accession>A0A9P6M103</accession>
<feature type="compositionally biased region" description="Basic and acidic residues" evidence="8">
    <location>
        <begin position="832"/>
        <end position="848"/>
    </location>
</feature>
<dbReference type="Pfam" id="PF10513">
    <property type="entry name" value="EPL1"/>
    <property type="match status" value="1"/>
</dbReference>
<keyword evidence="11" id="KW-1185">Reference proteome</keyword>
<comment type="subcellular location">
    <subcellularLocation>
        <location evidence="1 7">Nucleus</location>
    </subcellularLocation>
</comment>
<keyword evidence="5 7" id="KW-0539">Nucleus</keyword>
<evidence type="ECO:0000256" key="1">
    <source>
        <dbReference type="ARBA" id="ARBA00004123"/>
    </source>
</evidence>
<feature type="domain" description="Enhancer of polycomb-like N-terminal" evidence="9">
    <location>
        <begin position="506"/>
        <end position="653"/>
    </location>
</feature>
<comment type="similarity">
    <text evidence="2 7">Belongs to the enhancer of polycomb family.</text>
</comment>
<evidence type="ECO:0000256" key="5">
    <source>
        <dbReference type="ARBA" id="ARBA00023242"/>
    </source>
</evidence>
<evidence type="ECO:0000256" key="3">
    <source>
        <dbReference type="ARBA" id="ARBA00023015"/>
    </source>
</evidence>
<dbReference type="GO" id="GO:0035267">
    <property type="term" value="C:NuA4 histone acetyltransferase complex"/>
    <property type="evidence" value="ECO:0007669"/>
    <property type="project" value="InterPro"/>
</dbReference>
<dbReference type="PANTHER" id="PTHR14898">
    <property type="entry name" value="ENHANCER OF POLYCOMB"/>
    <property type="match status" value="1"/>
</dbReference>
<evidence type="ECO:0000313" key="10">
    <source>
        <dbReference type="EMBL" id="KAF9961330.1"/>
    </source>
</evidence>
<sequence length="960" mass="109437">MVDMDPIRAWLSSFGSGLKQLWLALQYQHSSKTRKAVFSLSMRCLVLQTILNIIATMAPKSLCASYSQLFFPTILFYRYLKPSAWDRLFMGAVHRLGCSGRTDIIAKPSPRYFVQLSRYCRRTLKASLAIGTIHWLLNRSGIFYLPSAALGLAAVHHFMRSKGVGYSLPKLLVAAAFLGPQRPVWAAQTFILQQLFLYELLQPYLSRVNFRGWEERAWLSQHNAELHGFAFGAWLICNVPWVGVVAVPYMFLAVAFLLTQSCGLMENSGIVGDVIERRSPGVKAVADGSSKAVQGDWEAISVKTYVCSDGAQVVEIPESHERSHSQGYSVEKGSEVPATADQIRTDKELCQARKRDLYNEVDRQMRRSFSGGPLPSHLQSWDPRIAPGLFVDPHFLYRESGSSAVPSSPYPAMTMPPGLAEPGSQSMGTTSAYRGATAQDYTKYNFSDRKTLETAPSAPPEESSLWPDPTAGSRPIFRVDSAAEPLILTQEDPDSAAMKNTGARFRNRKINNKQLLRVFRAVDIPDLDESVSLQRSIPQTETGVDKEEEAEHHLQAAISASNLSTSTGEAKALYIPTPDASRTIENYREFYSRPFSEPSTLIRFSSTVEDCIGCPYNLDEEDETWLKEFNEKRSADSKLDEDNFELIMWQFEKITNERVPYLQLDSGQIPSLDDLKATFVSPQLLAVKNFVAEVYPWWHERRTKRGGKVITPQLKFEEVVRNEADPYLCFRRRESKPVRKTRRTDQQSIEKLRKLRMEMESARSLLEMVSRREKVRRESLVLEHTIFDKRCTVRELKRNLGIKDEDDDLRDQKKKIRKIGETSATIRIPLNFKDREANGSQDDRKDRMGLSSIESELAKRREEDVGWEDLTDNPYQHFPVPYSQQCFKLLPPQRNAKYVSIRKRMGRGGRIHIDRQLSPAMASYQKELFGQYDNINTFDKFRFDDDSYDQDDIVDDLRDG</sequence>
<dbReference type="InterPro" id="IPR024943">
    <property type="entry name" value="Enhancer_polycomb"/>
</dbReference>
<evidence type="ECO:0000313" key="11">
    <source>
        <dbReference type="Proteomes" id="UP000738359"/>
    </source>
</evidence>
<dbReference type="EMBL" id="JAAAHY010000588">
    <property type="protein sequence ID" value="KAF9961330.1"/>
    <property type="molecule type" value="Genomic_DNA"/>
</dbReference>
<dbReference type="AlphaFoldDB" id="A0A9P6M103"/>
<evidence type="ECO:0000256" key="2">
    <source>
        <dbReference type="ARBA" id="ARBA00008035"/>
    </source>
</evidence>
<gene>
    <name evidence="10" type="primary">EPL1</name>
    <name evidence="10" type="ORF">BGZ70_008303</name>
</gene>
<evidence type="ECO:0000256" key="8">
    <source>
        <dbReference type="SAM" id="MobiDB-lite"/>
    </source>
</evidence>
<organism evidence="10 11">
    <name type="scientific">Mortierella alpina</name>
    <name type="common">Oleaginous fungus</name>
    <name type="synonym">Mortierella renispora</name>
    <dbReference type="NCBI Taxonomy" id="64518"/>
    <lineage>
        <taxon>Eukaryota</taxon>
        <taxon>Fungi</taxon>
        <taxon>Fungi incertae sedis</taxon>
        <taxon>Mucoromycota</taxon>
        <taxon>Mortierellomycotina</taxon>
        <taxon>Mortierellomycetes</taxon>
        <taxon>Mortierellales</taxon>
        <taxon>Mortierellaceae</taxon>
        <taxon>Mortierella</taxon>
    </lineage>
</organism>
<proteinExistence type="inferred from homology"/>
<name>A0A9P6M103_MORAP</name>
<dbReference type="InterPro" id="IPR019542">
    <property type="entry name" value="Enhancer_polycomb-like_N"/>
</dbReference>
<evidence type="ECO:0000256" key="6">
    <source>
        <dbReference type="ARBA" id="ARBA00025513"/>
    </source>
</evidence>
<dbReference type="GO" id="GO:0006357">
    <property type="term" value="P:regulation of transcription by RNA polymerase II"/>
    <property type="evidence" value="ECO:0007669"/>
    <property type="project" value="InterPro"/>
</dbReference>
<keyword evidence="3 7" id="KW-0805">Transcription regulation</keyword>
<dbReference type="OrthoDB" id="435275at2759"/>
<feature type="region of interest" description="Disordered" evidence="8">
    <location>
        <begin position="452"/>
        <end position="475"/>
    </location>
</feature>
<evidence type="ECO:0000256" key="7">
    <source>
        <dbReference type="RuleBase" id="RU361124"/>
    </source>
</evidence>
<evidence type="ECO:0000259" key="9">
    <source>
        <dbReference type="Pfam" id="PF10513"/>
    </source>
</evidence>
<feature type="region of interest" description="Disordered" evidence="8">
    <location>
        <begin position="831"/>
        <end position="852"/>
    </location>
</feature>
<reference evidence="10" key="1">
    <citation type="journal article" date="2020" name="Fungal Divers.">
        <title>Resolving the Mortierellaceae phylogeny through synthesis of multi-gene phylogenetics and phylogenomics.</title>
        <authorList>
            <person name="Vandepol N."/>
            <person name="Liber J."/>
            <person name="Desiro A."/>
            <person name="Na H."/>
            <person name="Kennedy M."/>
            <person name="Barry K."/>
            <person name="Grigoriev I.V."/>
            <person name="Miller A.N."/>
            <person name="O'Donnell K."/>
            <person name="Stajich J.E."/>
            <person name="Bonito G."/>
        </authorList>
    </citation>
    <scope>NUCLEOTIDE SEQUENCE</scope>
    <source>
        <strain evidence="10">CK1249</strain>
    </source>
</reference>
<evidence type="ECO:0000256" key="4">
    <source>
        <dbReference type="ARBA" id="ARBA00023163"/>
    </source>
</evidence>